<keyword evidence="5" id="KW-0418">Kinase</keyword>
<dbReference type="AlphaFoldDB" id="A0A432XBE3"/>
<evidence type="ECO:0000256" key="10">
    <source>
        <dbReference type="SAM" id="Coils"/>
    </source>
</evidence>
<keyword evidence="11" id="KW-1133">Transmembrane helix</keyword>
<keyword evidence="11" id="KW-0472">Membrane</keyword>
<evidence type="ECO:0000259" key="12">
    <source>
        <dbReference type="PROSITE" id="PS50011"/>
    </source>
</evidence>
<evidence type="ECO:0000256" key="2">
    <source>
        <dbReference type="ARBA" id="ARBA00022527"/>
    </source>
</evidence>
<dbReference type="Gene3D" id="3.30.200.20">
    <property type="entry name" value="Phosphorylase Kinase, domain 1"/>
    <property type="match status" value="1"/>
</dbReference>
<keyword evidence="6" id="KW-0067">ATP-binding</keyword>
<dbReference type="InterPro" id="IPR011009">
    <property type="entry name" value="Kinase-like_dom_sf"/>
</dbReference>
<proteinExistence type="predicted"/>
<gene>
    <name evidence="13" type="ORF">CWE21_12570</name>
</gene>
<dbReference type="PANTHER" id="PTHR43895">
    <property type="entry name" value="CALCIUM/CALMODULIN-DEPENDENT PROTEIN KINASE KINASE-RELATED"/>
    <property type="match status" value="1"/>
</dbReference>
<evidence type="ECO:0000256" key="9">
    <source>
        <dbReference type="PROSITE-ProRule" id="PRU00339"/>
    </source>
</evidence>
<dbReference type="InterPro" id="IPR019734">
    <property type="entry name" value="TPR_rpt"/>
</dbReference>
<dbReference type="GO" id="GO:0005524">
    <property type="term" value="F:ATP binding"/>
    <property type="evidence" value="ECO:0007669"/>
    <property type="project" value="UniProtKB-KW"/>
</dbReference>
<dbReference type="Pfam" id="PF13181">
    <property type="entry name" value="TPR_8"/>
    <property type="match status" value="1"/>
</dbReference>
<dbReference type="RefSeq" id="WP_126834787.1">
    <property type="nucleotide sequence ID" value="NZ_PIPT01000011.1"/>
</dbReference>
<dbReference type="Gene3D" id="1.25.40.10">
    <property type="entry name" value="Tetratricopeptide repeat domain"/>
    <property type="match status" value="2"/>
</dbReference>
<keyword evidence="14" id="KW-1185">Reference proteome</keyword>
<feature type="domain" description="Protein kinase" evidence="12">
    <location>
        <begin position="35"/>
        <end position="371"/>
    </location>
</feature>
<keyword evidence="4" id="KW-0547">Nucleotide-binding</keyword>
<dbReference type="CDD" id="cd14014">
    <property type="entry name" value="STKc_PknB_like"/>
    <property type="match status" value="1"/>
</dbReference>
<dbReference type="PROSITE" id="PS50011">
    <property type="entry name" value="PROTEIN_KINASE_DOM"/>
    <property type="match status" value="1"/>
</dbReference>
<dbReference type="Gene3D" id="1.10.510.10">
    <property type="entry name" value="Transferase(Phosphotransferase) domain 1"/>
    <property type="match status" value="1"/>
</dbReference>
<evidence type="ECO:0000256" key="7">
    <source>
        <dbReference type="ARBA" id="ARBA00047899"/>
    </source>
</evidence>
<dbReference type="SUPFAM" id="SSF48452">
    <property type="entry name" value="TPR-like"/>
    <property type="match status" value="2"/>
</dbReference>
<dbReference type="PROSITE" id="PS50005">
    <property type="entry name" value="TPR"/>
    <property type="match status" value="3"/>
</dbReference>
<dbReference type="SUPFAM" id="SSF56112">
    <property type="entry name" value="Protein kinase-like (PK-like)"/>
    <property type="match status" value="1"/>
</dbReference>
<evidence type="ECO:0000256" key="1">
    <source>
        <dbReference type="ARBA" id="ARBA00012513"/>
    </source>
</evidence>
<evidence type="ECO:0000256" key="5">
    <source>
        <dbReference type="ARBA" id="ARBA00022777"/>
    </source>
</evidence>
<comment type="caution">
    <text evidence="13">The sequence shown here is derived from an EMBL/GenBank/DDBJ whole genome shotgun (WGS) entry which is preliminary data.</text>
</comment>
<dbReference type="GO" id="GO:0007165">
    <property type="term" value="P:signal transduction"/>
    <property type="evidence" value="ECO:0007669"/>
    <property type="project" value="TreeGrafter"/>
</dbReference>
<dbReference type="OrthoDB" id="9801841at2"/>
<feature type="repeat" description="TPR" evidence="9">
    <location>
        <begin position="664"/>
        <end position="697"/>
    </location>
</feature>
<feature type="coiled-coil region" evidence="10">
    <location>
        <begin position="753"/>
        <end position="780"/>
    </location>
</feature>
<dbReference type="EC" id="2.7.11.1" evidence="1"/>
<dbReference type="SMART" id="SM00028">
    <property type="entry name" value="TPR"/>
    <property type="match status" value="6"/>
</dbReference>
<dbReference type="Proteomes" id="UP000286678">
    <property type="component" value="Unassembled WGS sequence"/>
</dbReference>
<keyword evidence="9" id="KW-0802">TPR repeat</keyword>
<feature type="transmembrane region" description="Helical" evidence="11">
    <location>
        <begin position="272"/>
        <end position="292"/>
    </location>
</feature>
<keyword evidence="11" id="KW-0812">Transmembrane</keyword>
<dbReference type="InterPro" id="IPR000719">
    <property type="entry name" value="Prot_kinase_dom"/>
</dbReference>
<keyword evidence="2" id="KW-0723">Serine/threonine-protein kinase</keyword>
<dbReference type="InterPro" id="IPR008271">
    <property type="entry name" value="Ser/Thr_kinase_AS"/>
</dbReference>
<reference evidence="14" key="1">
    <citation type="journal article" date="2018" name="Front. Microbiol.">
        <title>Genome-Based Analysis Reveals the Taxonomy and Diversity of the Family Idiomarinaceae.</title>
        <authorList>
            <person name="Liu Y."/>
            <person name="Lai Q."/>
            <person name="Shao Z."/>
        </authorList>
    </citation>
    <scope>NUCLEOTIDE SEQUENCE [LARGE SCALE GENOMIC DNA]</scope>
    <source>
        <strain evidence="14">SW15</strain>
    </source>
</reference>
<dbReference type="InterPro" id="IPR011990">
    <property type="entry name" value="TPR-like_helical_dom_sf"/>
</dbReference>
<dbReference type="PANTHER" id="PTHR43895:SF32">
    <property type="entry name" value="SERINE_THREONINE-PROTEIN KINASE CHK1"/>
    <property type="match status" value="1"/>
</dbReference>
<evidence type="ECO:0000256" key="3">
    <source>
        <dbReference type="ARBA" id="ARBA00022679"/>
    </source>
</evidence>
<dbReference type="Pfam" id="PF13424">
    <property type="entry name" value="TPR_12"/>
    <property type="match status" value="1"/>
</dbReference>
<dbReference type="EMBL" id="PIPT01000011">
    <property type="protein sequence ID" value="RUO45970.1"/>
    <property type="molecule type" value="Genomic_DNA"/>
</dbReference>
<dbReference type="SMART" id="SM00220">
    <property type="entry name" value="S_TKc"/>
    <property type="match status" value="1"/>
</dbReference>
<dbReference type="PROSITE" id="PS00108">
    <property type="entry name" value="PROTEIN_KINASE_ST"/>
    <property type="match status" value="1"/>
</dbReference>
<comment type="catalytic activity">
    <reaction evidence="8">
        <text>L-seryl-[protein] + ATP = O-phospho-L-seryl-[protein] + ADP + H(+)</text>
        <dbReference type="Rhea" id="RHEA:17989"/>
        <dbReference type="Rhea" id="RHEA-COMP:9863"/>
        <dbReference type="Rhea" id="RHEA-COMP:11604"/>
        <dbReference type="ChEBI" id="CHEBI:15378"/>
        <dbReference type="ChEBI" id="CHEBI:29999"/>
        <dbReference type="ChEBI" id="CHEBI:30616"/>
        <dbReference type="ChEBI" id="CHEBI:83421"/>
        <dbReference type="ChEBI" id="CHEBI:456216"/>
        <dbReference type="EC" id="2.7.11.1"/>
    </reaction>
</comment>
<protein>
    <recommendedName>
        <fullName evidence="1">non-specific serine/threonine protein kinase</fullName>
        <ecNumber evidence="1">2.7.11.1</ecNumber>
    </recommendedName>
</protein>
<name>A0A432XBE3_9GAMM</name>
<keyword evidence="3" id="KW-0808">Transferase</keyword>
<organism evidence="13 14">
    <name type="scientific">Pseudidiomarina aquimaris</name>
    <dbReference type="NCBI Taxonomy" id="641841"/>
    <lineage>
        <taxon>Bacteria</taxon>
        <taxon>Pseudomonadati</taxon>
        <taxon>Pseudomonadota</taxon>
        <taxon>Gammaproteobacteria</taxon>
        <taxon>Alteromonadales</taxon>
        <taxon>Idiomarinaceae</taxon>
        <taxon>Pseudidiomarina</taxon>
    </lineage>
</organism>
<evidence type="ECO:0000256" key="11">
    <source>
        <dbReference type="SAM" id="Phobius"/>
    </source>
</evidence>
<evidence type="ECO:0000256" key="8">
    <source>
        <dbReference type="ARBA" id="ARBA00048679"/>
    </source>
</evidence>
<sequence>MTEVNDSSTQPWQAEQTRRSDFQILAAGTMLADRFRIVRLLGHGGQARVYEVYDTVLAESCALKLLVANEHLSNDAIERLRNEVLLTRQINHPNVVRVHEFYVTDEYVFFTMSLIEGTPLAEVVDNKVSAEQSIRWFQQLVSALQACHQVGIIHGDIKPANCIINETGDLIIVDFGIGSQGGNSPTTHFSAGYTAPELARSHRATHASDRYALGKLLGLLLESTEAKSWSAVAIKEGKLKQLAQNLQADEPEQRPSLAYCVATFTTTSKKHLLPLSLIAVLVVTLVVIWFTWPTPTEQNQSFEQVQTLAISSDVDTVAIAQLTHLLLQAEPKLYSVEPRSVNQLTQQLGIRVLDSSRDRARIAELTDAQFILVLDQQVLADQPHLLVLLLRFPGDEVLVNESIPLTSGSAAQLAQQVAEQVGTQLIRGRTTADLRLNDTVADFLAQLQGARQQLDVQTEQALLREMIDAPKVGEFWRQQARAQLAMLDENYSLAAQVLDRLIIDYPQRADVLEQRAQAAVALGDLKQARDFYQQALSLDAMQPMWWFELAKLKIIQGEMKEAIAQELTQALIGFRQQENSEGQGLVLNAFGVAYLRMAEIEQAREYFEMALPFRTAESQPVERITTLSNIATTAAILGDYAAAEQALREARDLGLETGDDLAVAHIENERGLLFEEQGLYQQALKHYKRALDLRLRAGDDYARSQSINNVAFINFLLGDFSLAEVYWRQALEIARSIDETATLHSIQISLAQLLIMQGQYKQAERLLAELINTADKSRDAESNTQLQVSRLNFAQGRMAAAAVAAEASVNLAQQINDPRGLTESLLWKAELELHLGQQPQLSETLLALSQLQENFNHEQQLAFDWLQLTSGKLESTATVFAERVLNSTLSRLLEVKLLSELVYSFDFSDEHEIWRRLDVILNETLYESYMLTLAARGDSNSQQVLLNKIRSFPDYWRNFELLRVISITSTEALAQDALKQLLENMNDSQRQAYKEAINVQ</sequence>
<feature type="repeat" description="TPR" evidence="9">
    <location>
        <begin position="584"/>
        <end position="617"/>
    </location>
</feature>
<dbReference type="GO" id="GO:0004674">
    <property type="term" value="F:protein serine/threonine kinase activity"/>
    <property type="evidence" value="ECO:0007669"/>
    <property type="project" value="UniProtKB-KW"/>
</dbReference>
<comment type="catalytic activity">
    <reaction evidence="7">
        <text>L-threonyl-[protein] + ATP = O-phospho-L-threonyl-[protein] + ADP + H(+)</text>
        <dbReference type="Rhea" id="RHEA:46608"/>
        <dbReference type="Rhea" id="RHEA-COMP:11060"/>
        <dbReference type="Rhea" id="RHEA-COMP:11605"/>
        <dbReference type="ChEBI" id="CHEBI:15378"/>
        <dbReference type="ChEBI" id="CHEBI:30013"/>
        <dbReference type="ChEBI" id="CHEBI:30616"/>
        <dbReference type="ChEBI" id="CHEBI:61977"/>
        <dbReference type="ChEBI" id="CHEBI:456216"/>
        <dbReference type="EC" id="2.7.11.1"/>
    </reaction>
</comment>
<evidence type="ECO:0000313" key="14">
    <source>
        <dbReference type="Proteomes" id="UP000286678"/>
    </source>
</evidence>
<evidence type="ECO:0000256" key="4">
    <source>
        <dbReference type="ARBA" id="ARBA00022741"/>
    </source>
</evidence>
<dbReference type="Pfam" id="PF00069">
    <property type="entry name" value="Pkinase"/>
    <property type="match status" value="1"/>
</dbReference>
<keyword evidence="10" id="KW-0175">Coiled coil</keyword>
<evidence type="ECO:0000256" key="6">
    <source>
        <dbReference type="ARBA" id="ARBA00022840"/>
    </source>
</evidence>
<evidence type="ECO:0000313" key="13">
    <source>
        <dbReference type="EMBL" id="RUO45970.1"/>
    </source>
</evidence>
<accession>A0A432XBE3</accession>
<feature type="repeat" description="TPR" evidence="9">
    <location>
        <begin position="509"/>
        <end position="542"/>
    </location>
</feature>